<keyword evidence="1" id="KW-0812">Transmembrane</keyword>
<reference evidence="2 3" key="1">
    <citation type="submission" date="2019-03" db="EMBL/GenBank/DDBJ databases">
        <title>Single cell metagenomics reveals metabolic interactions within the superorganism composed of flagellate Streblomastix strix and complex community of Bacteroidetes bacteria on its surface.</title>
        <authorList>
            <person name="Treitli S.C."/>
            <person name="Kolisko M."/>
            <person name="Husnik F."/>
            <person name="Keeling P."/>
            <person name="Hampl V."/>
        </authorList>
    </citation>
    <scope>NUCLEOTIDE SEQUENCE [LARGE SCALE GENOMIC DNA]</scope>
    <source>
        <strain evidence="2">ST1C</strain>
    </source>
</reference>
<keyword evidence="1" id="KW-0472">Membrane</keyword>
<dbReference type="AlphaFoldDB" id="A0A5J4UJR0"/>
<comment type="caution">
    <text evidence="2">The sequence shown here is derived from an EMBL/GenBank/DDBJ whole genome shotgun (WGS) entry which is preliminary data.</text>
</comment>
<proteinExistence type="predicted"/>
<evidence type="ECO:0000313" key="2">
    <source>
        <dbReference type="EMBL" id="KAA6370789.1"/>
    </source>
</evidence>
<feature type="transmembrane region" description="Helical" evidence="1">
    <location>
        <begin position="12"/>
        <end position="29"/>
    </location>
</feature>
<feature type="transmembrane region" description="Helical" evidence="1">
    <location>
        <begin position="93"/>
        <end position="120"/>
    </location>
</feature>
<gene>
    <name evidence="2" type="ORF">EZS28_033683</name>
</gene>
<dbReference type="EMBL" id="SNRW01015057">
    <property type="protein sequence ID" value="KAA6370789.1"/>
    <property type="molecule type" value="Genomic_DNA"/>
</dbReference>
<evidence type="ECO:0000313" key="3">
    <source>
        <dbReference type="Proteomes" id="UP000324800"/>
    </source>
</evidence>
<dbReference type="Proteomes" id="UP000324800">
    <property type="component" value="Unassembled WGS sequence"/>
</dbReference>
<evidence type="ECO:0000256" key="1">
    <source>
        <dbReference type="SAM" id="Phobius"/>
    </source>
</evidence>
<feature type="transmembrane region" description="Helical" evidence="1">
    <location>
        <begin position="36"/>
        <end position="61"/>
    </location>
</feature>
<organism evidence="2 3">
    <name type="scientific">Streblomastix strix</name>
    <dbReference type="NCBI Taxonomy" id="222440"/>
    <lineage>
        <taxon>Eukaryota</taxon>
        <taxon>Metamonada</taxon>
        <taxon>Preaxostyla</taxon>
        <taxon>Oxymonadida</taxon>
        <taxon>Streblomastigidae</taxon>
        <taxon>Streblomastix</taxon>
    </lineage>
</organism>
<keyword evidence="1" id="KW-1133">Transmembrane helix</keyword>
<sequence length="593" mass="64983">MFTALNGVSWETFSMLPLLLFTILAFMVAAGAASGLIIAVGVALIVVSVGLLAIAIAMLIMSSIDNDCENFKKAMNNVLSIFTDSDDKKNVDLGWFIVASIALAIGFGFLAVTAAVLMMITSSEYDEKNVEGFTNSLSTIVTEIGKIPWMKAVKAMAKAAVMGTMFVLIKSAAEGFKIISETKYEKDTVIGFAEFLEAFVNILVEKLSGNVIKSVKDVEPGLEALGMLINVSSGLANIVSNFANMQIGEYEVRNGKFVLVRARKFNPDKDIKAVSENIGVLLGALIDPLMELSSNNDEWTFGGITVKNPFKGGWFGTDDTSGAERLRLIGDAFGSLSTSINTFATSEMFANKENLAKFTVGFGSVMEAMVLGFAKLNTLNLKIKKNSIDTISRFFDKFDTDGINKFEKFEKSLTSFVSVMSDEAKWNSLNKNLETSEKNIEKIVKTINTIDIQKATLFQSNLKLLTEMKSAKALEEVAAKLKEVIETITGAIEKYEAHQKDPNAPLPTAPPVEEKQTLIEKITDKFKNKKEETVETGKDIAGEYETTFNNILEQLNGINSKLSNKLKVVFADKNANSMDKQIKQSHIIHYNKK</sequence>
<accession>A0A5J4UJR0</accession>
<name>A0A5J4UJR0_9EUKA</name>
<protein>
    <submittedName>
        <fullName evidence="2">Uncharacterized protein</fullName>
    </submittedName>
</protein>